<dbReference type="GO" id="GO:0016787">
    <property type="term" value="F:hydrolase activity"/>
    <property type="evidence" value="ECO:0007669"/>
    <property type="project" value="UniProtKB-KW"/>
</dbReference>
<dbReference type="PANTHER" id="PTHR46623:SF6">
    <property type="entry name" value="ALPHA_BETA-HYDROLASES SUPERFAMILY PROTEIN"/>
    <property type="match status" value="1"/>
</dbReference>
<accession>A0A975FXS3</accession>
<dbReference type="InterPro" id="IPR002925">
    <property type="entry name" value="Dienelactn_hydro"/>
</dbReference>
<dbReference type="InterPro" id="IPR029058">
    <property type="entry name" value="AB_hydrolase_fold"/>
</dbReference>
<gene>
    <name evidence="2" type="ORF">KCG34_19685</name>
</gene>
<name>A0A975FXS3_9CAUL</name>
<sequence>MARGGSARLKGADGFEFGAYRVLPEDARHGGLVLIQEIFGVTAHIRELCDSFAEEGYEVIAPSLYDRLEPGFEADYAPEAMAKAVRYSQETPWDQVEGDLNAAIAALNGPVFVTGFCWGGTASWLAACRCPGVAAVSSFYGRRIPELLAETPKCPTILHFGKTDASIPMETVDQIAEAHPDLPIHLYDAGHGFVSDRSRDYQPDAARLARLRTLQLFQRSSGVRAEV</sequence>
<evidence type="ECO:0000259" key="1">
    <source>
        <dbReference type="Pfam" id="PF01738"/>
    </source>
</evidence>
<keyword evidence="3" id="KW-1185">Reference proteome</keyword>
<dbReference type="KEGG" id="caul:KCG34_19685"/>
<dbReference type="AlphaFoldDB" id="A0A975FXS3"/>
<dbReference type="EMBL" id="CP073078">
    <property type="protein sequence ID" value="QUD87250.1"/>
    <property type="molecule type" value="Genomic_DNA"/>
</dbReference>
<protein>
    <submittedName>
        <fullName evidence="2">Dienelactone hydrolase family protein</fullName>
    </submittedName>
</protein>
<dbReference type="InterPro" id="IPR051049">
    <property type="entry name" value="Dienelactone_hydrolase-like"/>
</dbReference>
<dbReference type="PANTHER" id="PTHR46623">
    <property type="entry name" value="CARBOXYMETHYLENEBUTENOLIDASE-RELATED"/>
    <property type="match status" value="1"/>
</dbReference>
<proteinExistence type="predicted"/>
<dbReference type="Proteomes" id="UP000676409">
    <property type="component" value="Chromosome"/>
</dbReference>
<evidence type="ECO:0000313" key="3">
    <source>
        <dbReference type="Proteomes" id="UP000676409"/>
    </source>
</evidence>
<dbReference type="Gene3D" id="3.40.50.1820">
    <property type="entry name" value="alpha/beta hydrolase"/>
    <property type="match status" value="1"/>
</dbReference>
<dbReference type="Pfam" id="PF01738">
    <property type="entry name" value="DLH"/>
    <property type="match status" value="1"/>
</dbReference>
<organism evidence="2 3">
    <name type="scientific">Phenylobacterium montanum</name>
    <dbReference type="NCBI Taxonomy" id="2823693"/>
    <lineage>
        <taxon>Bacteria</taxon>
        <taxon>Pseudomonadati</taxon>
        <taxon>Pseudomonadota</taxon>
        <taxon>Alphaproteobacteria</taxon>
        <taxon>Caulobacterales</taxon>
        <taxon>Caulobacteraceae</taxon>
        <taxon>Phenylobacterium</taxon>
    </lineage>
</organism>
<keyword evidence="2" id="KW-0378">Hydrolase</keyword>
<dbReference type="SUPFAM" id="SSF53474">
    <property type="entry name" value="alpha/beta-Hydrolases"/>
    <property type="match status" value="1"/>
</dbReference>
<reference evidence="2" key="1">
    <citation type="submission" date="2021-04" db="EMBL/GenBank/DDBJ databases">
        <title>The complete genome sequence of Caulobacter sp. S6.</title>
        <authorList>
            <person name="Tang Y."/>
            <person name="Ouyang W."/>
            <person name="Liu Q."/>
            <person name="Huang B."/>
            <person name="Guo Z."/>
            <person name="Lei P."/>
        </authorList>
    </citation>
    <scope>NUCLEOTIDE SEQUENCE</scope>
    <source>
        <strain evidence="2">S6</strain>
    </source>
</reference>
<evidence type="ECO:0000313" key="2">
    <source>
        <dbReference type="EMBL" id="QUD87250.1"/>
    </source>
</evidence>
<feature type="domain" description="Dienelactone hydrolase" evidence="1">
    <location>
        <begin position="17"/>
        <end position="219"/>
    </location>
</feature>
<dbReference type="RefSeq" id="WP_211937302.1">
    <property type="nucleotide sequence ID" value="NZ_CP073078.1"/>
</dbReference>